<dbReference type="EMBL" id="VJMJ01000063">
    <property type="protein sequence ID" value="KAF0739716.1"/>
    <property type="molecule type" value="Genomic_DNA"/>
</dbReference>
<dbReference type="Pfam" id="PF24810">
    <property type="entry name" value="RBD_LARS1"/>
    <property type="match status" value="1"/>
</dbReference>
<dbReference type="InterPro" id="IPR055416">
    <property type="entry name" value="RBD_LARS1"/>
</dbReference>
<dbReference type="SUPFAM" id="SSF50677">
    <property type="entry name" value="ValRS/IleRS/LeuRS editing domain"/>
    <property type="match status" value="1"/>
</dbReference>
<dbReference type="PANTHER" id="PTHR45794:SF1">
    <property type="entry name" value="LEUCINE--TRNA LIGASE, CYTOPLASMIC"/>
    <property type="match status" value="1"/>
</dbReference>
<feature type="region of interest" description="Disordered" evidence="10">
    <location>
        <begin position="240"/>
        <end position="265"/>
    </location>
</feature>
<dbReference type="InterPro" id="IPR013155">
    <property type="entry name" value="M/V/L/I-tRNA-synth_anticd-bd"/>
</dbReference>
<reference evidence="14 15" key="1">
    <citation type="submission" date="2019-07" db="EMBL/GenBank/DDBJ databases">
        <title>Genomics analysis of Aphanomyces spp. identifies a new class of oomycete effector associated with host adaptation.</title>
        <authorList>
            <person name="Gaulin E."/>
        </authorList>
    </citation>
    <scope>NUCLEOTIDE SEQUENCE [LARGE SCALE GENOMIC DNA]</scope>
    <source>
        <strain evidence="14 15">ATCC 201684</strain>
    </source>
</reference>
<dbReference type="NCBIfam" id="TIGR00395">
    <property type="entry name" value="leuS_arch"/>
    <property type="match status" value="1"/>
</dbReference>
<evidence type="ECO:0000256" key="1">
    <source>
        <dbReference type="ARBA" id="ARBA00005594"/>
    </source>
</evidence>
<feature type="domain" description="Leucine--tRNA ligase RagD-binding" evidence="13">
    <location>
        <begin position="953"/>
        <end position="1026"/>
    </location>
</feature>
<sequence>MAQVTAQLGNMEIEEKKFGRRNHLVEIEKEVQRRWDEAKIFEGSVEEGKPKFMATFPFPYMNGMLHIGHGFTITKAEFATRYHRLKGENALFPFGFHCTGMPIQAAANRLKAELEEFGFPPQFPVEEVAPPPAPAVAAPGTDNKAKGKKSKLVAKTGGVARQYDILTKMIDDKELIPKFADPMFWLQYFPPFGEDHLRRFGLATDWRRSFITTDVNPFFDAFVRWQLNTLKERGRITRGKRPTVYSPMDKQSCADHDRASGEGSNPQEYTIIKLAVKTPLPERLSSLSGYNVYLAPATLRPETMYGQTNCFVLPDGDYGAYRINETDVFLISRRSALNLAYQDYSRKWGEVECLLELKGWDLLGLPLQAPNAVYDTVYTLPLLTISMGKGTGVVTSVPSDAPDDYAALRDLKQKAAMREKYNLTDEMVLPFEVVPIIDIPGYGSTSAVAVCDELKIASQNDKEKLAKAKDLVYLKGFYEGVLLVGSQAGKKVCDAKAAVRKELLEAGHAIPYWEPESTVMSRSGDECVVAQLDQWYMLYGVEDWKARVSAHIENPETFQTYNPVALGEYRSTLEWFKEWAPCRQFGLGTKLPWDTDFVVESLSDSTIYMAYYTIAHHLQGSVDGSKPGPHGITADDLTKEVFDYIYLKGPEPKASKISLSVWQELRKEFEYWYPMDLRVSGKDLIRNHLTMSLYNHAEIWADDPSKWPRSFFTNGHVQVDAEKMSKSKGNFLTLEFCFTEYGADATRFACADAGDSMDDANFSRDTANMAILRLTTEEEWIKKTLEELPHLRTGELNFNDKVFHAQMDDIIVRTAAHFDAMQWRDGFQTCFFELQIARDSYRDICTRGEFGLHKDVILRFIEAQTIMLAPICPHICEHFWTLLGKPGFVSNALWPAVTGPTDFTLLRASDFLAKSLKHFRDAVLKGDQAKGKKKPAAPAAEAKKPTHAHIYLANQFPAWQQSVLKFMATVFDPSTKSFPADFMAKLKLLLNDHEDLKKMTKNVMQFASFVKADAELRGQEAIELSMPYDQKAVLESNKLYLLKTLELQEILFFYVDGGVSIEGSDPKKIEVAAPGKPTIYLYAL</sequence>
<dbReference type="InterPro" id="IPR009008">
    <property type="entry name" value="Val/Leu/Ile-tRNA-synth_edit"/>
</dbReference>
<feature type="domain" description="Aminoacyl-tRNA synthetase class Ia" evidence="11">
    <location>
        <begin position="195"/>
        <end position="762"/>
    </location>
</feature>
<keyword evidence="6 9" id="KW-0648">Protein biosynthesis</keyword>
<evidence type="ECO:0000256" key="4">
    <source>
        <dbReference type="ARBA" id="ARBA00022741"/>
    </source>
</evidence>
<evidence type="ECO:0000313" key="15">
    <source>
        <dbReference type="Proteomes" id="UP000481153"/>
    </source>
</evidence>
<dbReference type="Proteomes" id="UP000481153">
    <property type="component" value="Unassembled WGS sequence"/>
</dbReference>
<dbReference type="EC" id="6.1.1.4" evidence="2"/>
<keyword evidence="7 9" id="KW-0030">Aminoacyl-tRNA synthetase</keyword>
<proteinExistence type="inferred from homology"/>
<dbReference type="InterPro" id="IPR002300">
    <property type="entry name" value="aa-tRNA-synth_Ia"/>
</dbReference>
<name>A0A6G0XHL4_9STRA</name>
<dbReference type="FunFam" id="3.90.740.10:FF:000001">
    <property type="entry name" value="Leucine--tRNA ligase, cytoplasmic"/>
    <property type="match status" value="1"/>
</dbReference>
<dbReference type="InterPro" id="IPR014729">
    <property type="entry name" value="Rossmann-like_a/b/a_fold"/>
</dbReference>
<protein>
    <recommendedName>
        <fullName evidence="2">leucine--tRNA ligase</fullName>
        <ecNumber evidence="2">6.1.1.4</ecNumber>
    </recommendedName>
    <alternativeName>
        <fullName evidence="8">Leucyl-tRNA synthetase</fullName>
    </alternativeName>
</protein>
<evidence type="ECO:0000256" key="6">
    <source>
        <dbReference type="ARBA" id="ARBA00022917"/>
    </source>
</evidence>
<evidence type="ECO:0000256" key="10">
    <source>
        <dbReference type="SAM" id="MobiDB-lite"/>
    </source>
</evidence>
<dbReference type="Gene3D" id="3.40.50.620">
    <property type="entry name" value="HUPs"/>
    <property type="match status" value="1"/>
</dbReference>
<dbReference type="InterPro" id="IPR009080">
    <property type="entry name" value="tRNAsynth_Ia_anticodon-bd"/>
</dbReference>
<comment type="caution">
    <text evidence="14">The sequence shown here is derived from an EMBL/GenBank/DDBJ whole genome shotgun (WGS) entry which is preliminary data.</text>
</comment>
<evidence type="ECO:0000256" key="5">
    <source>
        <dbReference type="ARBA" id="ARBA00022840"/>
    </source>
</evidence>
<dbReference type="Pfam" id="PF00133">
    <property type="entry name" value="tRNA-synt_1"/>
    <property type="match status" value="2"/>
</dbReference>
<dbReference type="InterPro" id="IPR001412">
    <property type="entry name" value="aa-tRNA-synth_I_CS"/>
</dbReference>
<dbReference type="GO" id="GO:0002161">
    <property type="term" value="F:aminoacyl-tRNA deacylase activity"/>
    <property type="evidence" value="ECO:0007669"/>
    <property type="project" value="InterPro"/>
</dbReference>
<dbReference type="AlphaFoldDB" id="A0A6G0XHL4"/>
<evidence type="ECO:0000256" key="3">
    <source>
        <dbReference type="ARBA" id="ARBA00022598"/>
    </source>
</evidence>
<evidence type="ECO:0000259" key="11">
    <source>
        <dbReference type="Pfam" id="PF00133"/>
    </source>
</evidence>
<dbReference type="GO" id="GO:0006429">
    <property type="term" value="P:leucyl-tRNA aminoacylation"/>
    <property type="evidence" value="ECO:0007669"/>
    <property type="project" value="InterPro"/>
</dbReference>
<keyword evidence="3 9" id="KW-0436">Ligase</keyword>
<keyword evidence="4 9" id="KW-0547">Nucleotide-binding</keyword>
<keyword evidence="15" id="KW-1185">Reference proteome</keyword>
<feature type="domain" description="Aminoacyl-tRNA synthetase class Ia" evidence="11">
    <location>
        <begin position="31"/>
        <end position="108"/>
    </location>
</feature>
<dbReference type="CDD" id="cd07959">
    <property type="entry name" value="Anticodon_Ia_Leu_AEc"/>
    <property type="match status" value="1"/>
</dbReference>
<dbReference type="GO" id="GO:0005524">
    <property type="term" value="F:ATP binding"/>
    <property type="evidence" value="ECO:0007669"/>
    <property type="project" value="UniProtKB-KW"/>
</dbReference>
<evidence type="ECO:0000259" key="12">
    <source>
        <dbReference type="Pfam" id="PF08264"/>
    </source>
</evidence>
<evidence type="ECO:0000259" key="13">
    <source>
        <dbReference type="Pfam" id="PF24810"/>
    </source>
</evidence>
<dbReference type="VEuPathDB" id="FungiDB:AeMF1_018179"/>
<dbReference type="Pfam" id="PF08264">
    <property type="entry name" value="Anticodon_1"/>
    <property type="match status" value="1"/>
</dbReference>
<dbReference type="Gene3D" id="3.90.740.10">
    <property type="entry name" value="Valyl/Leucyl/Isoleucyl-tRNA synthetase, editing domain"/>
    <property type="match status" value="1"/>
</dbReference>
<gene>
    <name evidence="14" type="ORF">Ae201684_004884</name>
</gene>
<feature type="domain" description="Methionyl/Valyl/Leucyl/Isoleucyl-tRNA synthetase anticodon-binding" evidence="12">
    <location>
        <begin position="800"/>
        <end position="899"/>
    </location>
</feature>
<dbReference type="Gene3D" id="1.10.730.10">
    <property type="entry name" value="Isoleucyl-tRNA Synthetase, Domain 1"/>
    <property type="match status" value="1"/>
</dbReference>
<dbReference type="SUPFAM" id="SSF52374">
    <property type="entry name" value="Nucleotidylyl transferase"/>
    <property type="match status" value="1"/>
</dbReference>
<evidence type="ECO:0000256" key="8">
    <source>
        <dbReference type="ARBA" id="ARBA00030520"/>
    </source>
</evidence>
<evidence type="ECO:0000256" key="2">
    <source>
        <dbReference type="ARBA" id="ARBA00013164"/>
    </source>
</evidence>
<evidence type="ECO:0000313" key="14">
    <source>
        <dbReference type="EMBL" id="KAF0739716.1"/>
    </source>
</evidence>
<dbReference type="SUPFAM" id="SSF47323">
    <property type="entry name" value="Anticodon-binding domain of a subclass of class I aminoacyl-tRNA synthetases"/>
    <property type="match status" value="1"/>
</dbReference>
<dbReference type="PANTHER" id="PTHR45794">
    <property type="entry name" value="LEUCYL-TRNA SYNTHETASE"/>
    <property type="match status" value="1"/>
</dbReference>
<comment type="similarity">
    <text evidence="1 9">Belongs to the class-I aminoacyl-tRNA synthetase family.</text>
</comment>
<dbReference type="PROSITE" id="PS00178">
    <property type="entry name" value="AA_TRNA_LIGASE_I"/>
    <property type="match status" value="1"/>
</dbReference>
<keyword evidence="5 9" id="KW-0067">ATP-binding</keyword>
<accession>A0A6G0XHL4</accession>
<dbReference type="InterPro" id="IPR004493">
    <property type="entry name" value="Leu-tRNA-synth_Ia_arc/euk"/>
</dbReference>
<organism evidence="14 15">
    <name type="scientific">Aphanomyces euteiches</name>
    <dbReference type="NCBI Taxonomy" id="100861"/>
    <lineage>
        <taxon>Eukaryota</taxon>
        <taxon>Sar</taxon>
        <taxon>Stramenopiles</taxon>
        <taxon>Oomycota</taxon>
        <taxon>Saprolegniomycetes</taxon>
        <taxon>Saprolegniales</taxon>
        <taxon>Verrucalvaceae</taxon>
        <taxon>Aphanomyces</taxon>
    </lineage>
</organism>
<evidence type="ECO:0000256" key="7">
    <source>
        <dbReference type="ARBA" id="ARBA00023146"/>
    </source>
</evidence>
<evidence type="ECO:0000256" key="9">
    <source>
        <dbReference type="RuleBase" id="RU363035"/>
    </source>
</evidence>
<dbReference type="GO" id="GO:0004823">
    <property type="term" value="F:leucine-tRNA ligase activity"/>
    <property type="evidence" value="ECO:0007669"/>
    <property type="project" value="UniProtKB-EC"/>
</dbReference>